<reference evidence="1 2" key="1">
    <citation type="submission" date="2023-07" db="EMBL/GenBank/DDBJ databases">
        <title>Genomic Encyclopedia of Type Strains, Phase IV (KMG-IV): sequencing the most valuable type-strain genomes for metagenomic binning, comparative biology and taxonomic classification.</title>
        <authorList>
            <person name="Goeker M."/>
        </authorList>
    </citation>
    <scope>NUCLEOTIDE SEQUENCE [LARGE SCALE GENOMIC DNA]</scope>
    <source>
        <strain evidence="1 2">DSM 27594</strain>
    </source>
</reference>
<evidence type="ECO:0000313" key="1">
    <source>
        <dbReference type="EMBL" id="MDQ0201077.1"/>
    </source>
</evidence>
<proteinExistence type="predicted"/>
<protein>
    <submittedName>
        <fullName evidence="1">Uncharacterized protein</fullName>
    </submittedName>
</protein>
<evidence type="ECO:0000313" key="2">
    <source>
        <dbReference type="Proteomes" id="UP001224122"/>
    </source>
</evidence>
<dbReference type="EMBL" id="JAUSTW010000008">
    <property type="protein sequence ID" value="MDQ0201077.1"/>
    <property type="molecule type" value="Genomic_DNA"/>
</dbReference>
<comment type="caution">
    <text evidence="1">The sequence shown here is derived from an EMBL/GenBank/DDBJ whole genome shotgun (WGS) entry which is preliminary data.</text>
</comment>
<sequence length="116" mass="13445">MFDSKLEGFQSQISFFDEDNLETDASNKNKLSENKDLDSFSLVQYLQTEGYDVIDQREKGGCIWVIRDETLQPLMDNLERTNISFKYSPNGSRSTKKYLLGIQSIMVSKKRESNKE</sequence>
<dbReference type="Proteomes" id="UP001224122">
    <property type="component" value="Unassembled WGS sequence"/>
</dbReference>
<name>A0ABT9XZT0_9BACI</name>
<dbReference type="RefSeq" id="WP_307411999.1">
    <property type="nucleotide sequence ID" value="NZ_JAUSTW010000008.1"/>
</dbReference>
<organism evidence="1 2">
    <name type="scientific">Neobacillus ginsengisoli</name>
    <dbReference type="NCBI Taxonomy" id="904295"/>
    <lineage>
        <taxon>Bacteria</taxon>
        <taxon>Bacillati</taxon>
        <taxon>Bacillota</taxon>
        <taxon>Bacilli</taxon>
        <taxon>Bacillales</taxon>
        <taxon>Bacillaceae</taxon>
        <taxon>Neobacillus</taxon>
    </lineage>
</organism>
<keyword evidence="2" id="KW-1185">Reference proteome</keyword>
<accession>A0ABT9XZT0</accession>
<gene>
    <name evidence="1" type="ORF">J2S10_004283</name>
</gene>